<proteinExistence type="predicted"/>
<name>A0A0C2WQF2_AMAMK</name>
<dbReference type="Proteomes" id="UP000054549">
    <property type="component" value="Unassembled WGS sequence"/>
</dbReference>
<feature type="signal peptide" evidence="1">
    <location>
        <begin position="1"/>
        <end position="26"/>
    </location>
</feature>
<evidence type="ECO:0000313" key="2">
    <source>
        <dbReference type="EMBL" id="KIL58473.1"/>
    </source>
</evidence>
<dbReference type="InParanoid" id="A0A0C2WQF2"/>
<organism evidence="2 3">
    <name type="scientific">Amanita muscaria (strain Koide BX008)</name>
    <dbReference type="NCBI Taxonomy" id="946122"/>
    <lineage>
        <taxon>Eukaryota</taxon>
        <taxon>Fungi</taxon>
        <taxon>Dikarya</taxon>
        <taxon>Basidiomycota</taxon>
        <taxon>Agaricomycotina</taxon>
        <taxon>Agaricomycetes</taxon>
        <taxon>Agaricomycetidae</taxon>
        <taxon>Agaricales</taxon>
        <taxon>Pluteineae</taxon>
        <taxon>Amanitaceae</taxon>
        <taxon>Amanita</taxon>
    </lineage>
</organism>
<evidence type="ECO:0000256" key="1">
    <source>
        <dbReference type="SAM" id="SignalP"/>
    </source>
</evidence>
<evidence type="ECO:0000313" key="3">
    <source>
        <dbReference type="Proteomes" id="UP000054549"/>
    </source>
</evidence>
<reference evidence="2 3" key="1">
    <citation type="submission" date="2014-04" db="EMBL/GenBank/DDBJ databases">
        <title>Evolutionary Origins and Diversification of the Mycorrhizal Mutualists.</title>
        <authorList>
            <consortium name="DOE Joint Genome Institute"/>
            <consortium name="Mycorrhizal Genomics Consortium"/>
            <person name="Kohler A."/>
            <person name="Kuo A."/>
            <person name="Nagy L.G."/>
            <person name="Floudas D."/>
            <person name="Copeland A."/>
            <person name="Barry K.W."/>
            <person name="Cichocki N."/>
            <person name="Veneault-Fourrey C."/>
            <person name="LaButti K."/>
            <person name="Lindquist E.A."/>
            <person name="Lipzen A."/>
            <person name="Lundell T."/>
            <person name="Morin E."/>
            <person name="Murat C."/>
            <person name="Riley R."/>
            <person name="Ohm R."/>
            <person name="Sun H."/>
            <person name="Tunlid A."/>
            <person name="Henrissat B."/>
            <person name="Grigoriev I.V."/>
            <person name="Hibbett D.S."/>
            <person name="Martin F."/>
        </authorList>
    </citation>
    <scope>NUCLEOTIDE SEQUENCE [LARGE SCALE GENOMIC DNA]</scope>
    <source>
        <strain evidence="2 3">Koide BX008</strain>
    </source>
</reference>
<keyword evidence="3" id="KW-1185">Reference proteome</keyword>
<dbReference type="HOGENOM" id="CLU_2157715_0_0_1"/>
<sequence>MRMLQHPPFYLFFLLILLLRIQLSFAAISGEEDDGAVAAGPCFCICRDDGTPGLEVVMAAALVLEAAPPLGVVGADLDGAFLPPSGAVGAIDVVGVATVEDGGPAEFDGWG</sequence>
<protein>
    <recommendedName>
        <fullName evidence="4">Secreted protein</fullName>
    </recommendedName>
</protein>
<accession>A0A0C2WQF2</accession>
<evidence type="ECO:0008006" key="4">
    <source>
        <dbReference type="Google" id="ProtNLM"/>
    </source>
</evidence>
<gene>
    <name evidence="2" type="ORF">M378DRAFT_181262</name>
</gene>
<dbReference type="EMBL" id="KN818337">
    <property type="protein sequence ID" value="KIL58473.1"/>
    <property type="molecule type" value="Genomic_DNA"/>
</dbReference>
<feature type="chain" id="PRO_5002158331" description="Secreted protein" evidence="1">
    <location>
        <begin position="27"/>
        <end position="111"/>
    </location>
</feature>
<dbReference type="AlphaFoldDB" id="A0A0C2WQF2"/>
<keyword evidence="1" id="KW-0732">Signal</keyword>